<keyword evidence="3" id="KW-1185">Reference proteome</keyword>
<reference evidence="2 3" key="1">
    <citation type="submission" date="2019-10" db="EMBL/GenBank/DDBJ databases">
        <title>Description of Paenibacillus terrestris sp. nov.</title>
        <authorList>
            <person name="Carlier A."/>
            <person name="Qi S."/>
        </authorList>
    </citation>
    <scope>NUCLEOTIDE SEQUENCE [LARGE SCALE GENOMIC DNA]</scope>
    <source>
        <strain evidence="2 3">LMG 31458</strain>
    </source>
</reference>
<dbReference type="InterPro" id="IPR005084">
    <property type="entry name" value="CBM6"/>
</dbReference>
<dbReference type="InterPro" id="IPR008979">
    <property type="entry name" value="Galactose-bd-like_sf"/>
</dbReference>
<comment type="caution">
    <text evidence="2">The sequence shown here is derived from an EMBL/GenBank/DDBJ whole genome shotgun (WGS) entry which is preliminary data.</text>
</comment>
<gene>
    <name evidence="2" type="ORF">GC098_10750</name>
</gene>
<sequence length="141" mass="14980">MLDAFMEEEHAGKQTKMDPWCIFTEGLFGIKPTGLSGGISHTGSQRAWLDGGTAKKVSQMISVPIAGTYTLSGWVASISTGGVFGIKVNNAVIASVNIPNNTTYNLQTMSNISLNVGDSVEVYVTGATTNWVNFDDVTLSK</sequence>
<protein>
    <recommendedName>
        <fullName evidence="1">CBM6 domain-containing protein</fullName>
    </recommendedName>
</protein>
<accession>A0ABX1XTN6</accession>
<name>A0ABX1XTN6_9BACL</name>
<dbReference type="RefSeq" id="WP_171643203.1">
    <property type="nucleotide sequence ID" value="NZ_WHOA01000085.1"/>
</dbReference>
<evidence type="ECO:0000313" key="2">
    <source>
        <dbReference type="EMBL" id="NOU71892.1"/>
    </source>
</evidence>
<proteinExistence type="predicted"/>
<dbReference type="PROSITE" id="PS51175">
    <property type="entry name" value="CBM6"/>
    <property type="match status" value="1"/>
</dbReference>
<evidence type="ECO:0000259" key="1">
    <source>
        <dbReference type="PROSITE" id="PS51175"/>
    </source>
</evidence>
<dbReference type="Gene3D" id="2.60.120.260">
    <property type="entry name" value="Galactose-binding domain-like"/>
    <property type="match status" value="1"/>
</dbReference>
<feature type="domain" description="CBM6" evidence="1">
    <location>
        <begin position="15"/>
        <end position="140"/>
    </location>
</feature>
<dbReference type="EMBL" id="WHOA01000085">
    <property type="protein sequence ID" value="NOU71892.1"/>
    <property type="molecule type" value="Genomic_DNA"/>
</dbReference>
<evidence type="ECO:0000313" key="3">
    <source>
        <dbReference type="Proteomes" id="UP000616779"/>
    </source>
</evidence>
<dbReference type="SUPFAM" id="SSF49785">
    <property type="entry name" value="Galactose-binding domain-like"/>
    <property type="match status" value="1"/>
</dbReference>
<organism evidence="2 3">
    <name type="scientific">Paenibacillus phytorum</name>
    <dbReference type="NCBI Taxonomy" id="2654977"/>
    <lineage>
        <taxon>Bacteria</taxon>
        <taxon>Bacillati</taxon>
        <taxon>Bacillota</taxon>
        <taxon>Bacilli</taxon>
        <taxon>Bacillales</taxon>
        <taxon>Paenibacillaceae</taxon>
        <taxon>Paenibacillus</taxon>
    </lineage>
</organism>
<dbReference type="Proteomes" id="UP000616779">
    <property type="component" value="Unassembled WGS sequence"/>
</dbReference>